<dbReference type="InterPro" id="IPR053195">
    <property type="entry name" value="Bax-like"/>
</dbReference>
<feature type="domain" description="Mannosyl-glycoprotein endo-beta-N-acetylglucosamidase-like" evidence="2">
    <location>
        <begin position="128"/>
        <end position="262"/>
    </location>
</feature>
<dbReference type="OrthoDB" id="9788155at2"/>
<keyword evidence="4" id="KW-1185">Reference proteome</keyword>
<evidence type="ECO:0000259" key="2">
    <source>
        <dbReference type="Pfam" id="PF01832"/>
    </source>
</evidence>
<comment type="caution">
    <text evidence="3">The sequence shown here is derived from an EMBL/GenBank/DDBJ whole genome shotgun (WGS) entry which is preliminary data.</text>
</comment>
<dbReference type="Gene3D" id="1.10.530.10">
    <property type="match status" value="1"/>
</dbReference>
<dbReference type="Proteomes" id="UP000189339">
    <property type="component" value="Unassembled WGS sequence"/>
</dbReference>
<accession>A0A1V2DXJ4</accession>
<evidence type="ECO:0000313" key="3">
    <source>
        <dbReference type="EMBL" id="ONF45011.1"/>
    </source>
</evidence>
<evidence type="ECO:0000313" key="4">
    <source>
        <dbReference type="Proteomes" id="UP000189339"/>
    </source>
</evidence>
<dbReference type="EMBL" id="MSCW01000001">
    <property type="protein sequence ID" value="ONF45011.1"/>
    <property type="molecule type" value="Genomic_DNA"/>
</dbReference>
<protein>
    <submittedName>
        <fullName evidence="3">Bax protein</fullName>
    </submittedName>
</protein>
<dbReference type="STRING" id="135739.BTO32_00590"/>
<dbReference type="InterPro" id="IPR002901">
    <property type="entry name" value="MGlyc_endo_b_GlcNAc-like_dom"/>
</dbReference>
<proteinExistence type="predicted"/>
<dbReference type="AlphaFoldDB" id="A0A1V2DXJ4"/>
<reference evidence="3 4" key="1">
    <citation type="submission" date="2016-12" db="EMBL/GenBank/DDBJ databases">
        <title>Marinobacter lutaoensis whole genome sequencing.</title>
        <authorList>
            <person name="Verma A."/>
            <person name="Krishnamurthi S."/>
        </authorList>
    </citation>
    <scope>NUCLEOTIDE SEQUENCE [LARGE SCALE GENOMIC DNA]</scope>
    <source>
        <strain evidence="3 4">T5054</strain>
    </source>
</reference>
<dbReference type="RefSeq" id="WP_076722506.1">
    <property type="nucleotide sequence ID" value="NZ_MSCW01000001.1"/>
</dbReference>
<dbReference type="PANTHER" id="PTHR40572:SF1">
    <property type="entry name" value="PROTEIN BAX"/>
    <property type="match status" value="1"/>
</dbReference>
<gene>
    <name evidence="3" type="ORF">BTO32_00590</name>
</gene>
<sequence>MSAASRALLLLVPLVVFTVAGSLYLPPRDQAADSGSEVFLKELPPLPAWAATPLPDFSGYVDTTEKKAAFFAFLYPRIVLANSRILLERNYLLSLEKKASLTPQEKHWLDQQAQRLRIKAVTGSRQQFELLKKRLDVIPPSLVMAQAANESAWGTSRFARHGNNLFGQWCFTRGCGLVPQSRVEGARHEVAKFASPYRSIRAYIENLNRHPTYQALREIRLKDRAEQTPLSGLEMAEGLLGYSERGEAYVEEIRAMIHYNNLEFYDDAFRTMVQGRNPEALLQLASTPQEAGLLPGPTIDENGPAEG</sequence>
<organism evidence="3 4">
    <name type="scientific">Marinobacter lutaoensis</name>
    <dbReference type="NCBI Taxonomy" id="135739"/>
    <lineage>
        <taxon>Bacteria</taxon>
        <taxon>Pseudomonadati</taxon>
        <taxon>Pseudomonadota</taxon>
        <taxon>Gammaproteobacteria</taxon>
        <taxon>Pseudomonadales</taxon>
        <taxon>Marinobacteraceae</taxon>
        <taxon>Marinobacter</taxon>
    </lineage>
</organism>
<dbReference type="Pfam" id="PF01832">
    <property type="entry name" value="Glucosaminidase"/>
    <property type="match status" value="1"/>
</dbReference>
<name>A0A1V2DXJ4_9GAMM</name>
<feature type="region of interest" description="Disordered" evidence="1">
    <location>
        <begin position="287"/>
        <end position="307"/>
    </location>
</feature>
<dbReference type="GO" id="GO:0004040">
    <property type="term" value="F:amidase activity"/>
    <property type="evidence" value="ECO:0007669"/>
    <property type="project" value="InterPro"/>
</dbReference>
<dbReference type="PANTHER" id="PTHR40572">
    <property type="entry name" value="PROTEIN BAX"/>
    <property type="match status" value="1"/>
</dbReference>
<evidence type="ECO:0000256" key="1">
    <source>
        <dbReference type="SAM" id="MobiDB-lite"/>
    </source>
</evidence>